<dbReference type="PANTHER" id="PTHR11706">
    <property type="entry name" value="SOLUTE CARRIER PROTEIN FAMILY 11 MEMBER"/>
    <property type="match status" value="1"/>
</dbReference>
<dbReference type="InterPro" id="IPR001046">
    <property type="entry name" value="NRAMP_fam"/>
</dbReference>
<reference evidence="6 7" key="1">
    <citation type="submission" date="2020-12" db="EMBL/GenBank/DDBJ databases">
        <title>Genome sequence of clinical Mycobacterium intracellulare strains.</title>
        <authorList>
            <person name="Tateishi Y."/>
            <person name="Matsumoto S."/>
            <person name="Fukushima Y."/>
            <person name="Nakajima C."/>
            <person name="Suzuki Y."/>
        </authorList>
    </citation>
    <scope>NUCLEOTIDE SEQUENCE [LARGE SCALE GENOMIC DNA]</scope>
    <source>
        <strain evidence="6 7">M018</strain>
    </source>
</reference>
<evidence type="ECO:0000256" key="5">
    <source>
        <dbReference type="ARBA" id="ARBA00023136"/>
    </source>
</evidence>
<name>A0A7R7MYE1_MYCIT</name>
<dbReference type="AlphaFoldDB" id="A0A7R7MYE1"/>
<accession>A0A7R7MYE1</accession>
<proteinExistence type="predicted"/>
<organism evidence="6 7">
    <name type="scientific">Mycobacterium intracellulare</name>
    <dbReference type="NCBI Taxonomy" id="1767"/>
    <lineage>
        <taxon>Bacteria</taxon>
        <taxon>Bacillati</taxon>
        <taxon>Actinomycetota</taxon>
        <taxon>Actinomycetes</taxon>
        <taxon>Mycobacteriales</taxon>
        <taxon>Mycobacteriaceae</taxon>
        <taxon>Mycobacterium</taxon>
        <taxon>Mycobacterium avium complex (MAC)</taxon>
    </lineage>
</organism>
<keyword evidence="4" id="KW-1133">Transmembrane helix</keyword>
<evidence type="ECO:0000313" key="7">
    <source>
        <dbReference type="Proteomes" id="UP000595205"/>
    </source>
</evidence>
<keyword evidence="5" id="KW-0472">Membrane</keyword>
<dbReference type="RefSeq" id="WP_008260998.1">
    <property type="nucleotide sequence ID" value="NZ_AP024244.1"/>
</dbReference>
<comment type="subcellular location">
    <subcellularLocation>
        <location evidence="1">Membrane</location>
        <topology evidence="1">Multi-pass membrane protein</topology>
    </subcellularLocation>
</comment>
<keyword evidence="2" id="KW-0813">Transport</keyword>
<dbReference type="Pfam" id="PF01566">
    <property type="entry name" value="Nramp"/>
    <property type="match status" value="1"/>
</dbReference>
<evidence type="ECO:0000256" key="1">
    <source>
        <dbReference type="ARBA" id="ARBA00004141"/>
    </source>
</evidence>
<dbReference type="GO" id="GO:0015086">
    <property type="term" value="F:cadmium ion transmembrane transporter activity"/>
    <property type="evidence" value="ECO:0007669"/>
    <property type="project" value="TreeGrafter"/>
</dbReference>
<dbReference type="GO" id="GO:0005886">
    <property type="term" value="C:plasma membrane"/>
    <property type="evidence" value="ECO:0007669"/>
    <property type="project" value="TreeGrafter"/>
</dbReference>
<dbReference type="GO" id="GO:0034755">
    <property type="term" value="P:iron ion transmembrane transport"/>
    <property type="evidence" value="ECO:0007669"/>
    <property type="project" value="TreeGrafter"/>
</dbReference>
<evidence type="ECO:0000256" key="3">
    <source>
        <dbReference type="ARBA" id="ARBA00022692"/>
    </source>
</evidence>
<dbReference type="Proteomes" id="UP000595205">
    <property type="component" value="Chromosome"/>
</dbReference>
<gene>
    <name evidence="6" type="ORF">MINTM018_45290</name>
</gene>
<dbReference type="GeneID" id="45456683"/>
<evidence type="ECO:0000256" key="2">
    <source>
        <dbReference type="ARBA" id="ARBA00022448"/>
    </source>
</evidence>
<sequence length="435" mass="46469">MTDTTTPPVADESEDRPQIPLRTRGRWLRWGLLSVWGPGLVVMLADTDAGSLITASQSGAQWGYRMVLPQLILMPVLYVVQEMTVRLGIVTGRGHGSLIRERFGRGWAWLSAFTLFASAIGALLTEFAGVAGVGELFGVSRWVSIPVATVALLALALTGSYRRVERIGLVVGAAELAFLVAMVMARPDPRALVDGLSSMPLGNSSYLLLVAANVGAVIMPWMIFYQQGAVVDKRLSENTIRQARYDTAFGAVLTQLIMIAVVVTMASTIGTSGAHGGGAELETVGQIAQSLTPYLGRVGGTVLFGLGMLGAALVAAIVASLAGAWGLAEVFGWKHTLNERPNRATARFYITYSLAHIVGAVLVLASVDLVNLAVDVEVMNALLLPIVLGLLLALEARALPEQWRMRGLHKYVTRALCFVTIGFGLYMVPQALGWI</sequence>
<keyword evidence="3" id="KW-0812">Transmembrane</keyword>
<evidence type="ECO:0000256" key="4">
    <source>
        <dbReference type="ARBA" id="ARBA00022989"/>
    </source>
</evidence>
<protein>
    <submittedName>
        <fullName evidence="6">Uncharacterized protein</fullName>
    </submittedName>
</protein>
<dbReference type="GO" id="GO:0005384">
    <property type="term" value="F:manganese ion transmembrane transporter activity"/>
    <property type="evidence" value="ECO:0007669"/>
    <property type="project" value="TreeGrafter"/>
</dbReference>
<dbReference type="PANTHER" id="PTHR11706:SF33">
    <property type="entry name" value="NATURAL RESISTANCE-ASSOCIATED MACROPHAGE PROTEIN 2"/>
    <property type="match status" value="1"/>
</dbReference>
<evidence type="ECO:0000313" key="6">
    <source>
        <dbReference type="EMBL" id="BCP01760.1"/>
    </source>
</evidence>
<dbReference type="EMBL" id="AP024255">
    <property type="protein sequence ID" value="BCP01760.1"/>
    <property type="molecule type" value="Genomic_DNA"/>
</dbReference>